<evidence type="ECO:0000313" key="3">
    <source>
        <dbReference type="Proteomes" id="UP000317369"/>
    </source>
</evidence>
<dbReference type="AlphaFoldDB" id="A0A517YTM0"/>
<sequence>MDFLKAFLGTNKIAAEAEGYKQQAIIGGYMVGGWALFLAFMMVLIYRELRRKGGKR</sequence>
<name>A0A517YTM0_9BACT</name>
<gene>
    <name evidence="2" type="ORF">KS4_16180</name>
</gene>
<keyword evidence="1" id="KW-0812">Transmembrane</keyword>
<dbReference type="EMBL" id="CP036425">
    <property type="protein sequence ID" value="QDU33567.1"/>
    <property type="molecule type" value="Genomic_DNA"/>
</dbReference>
<dbReference type="Proteomes" id="UP000317369">
    <property type="component" value="Chromosome"/>
</dbReference>
<evidence type="ECO:0000313" key="2">
    <source>
        <dbReference type="EMBL" id="QDU33567.1"/>
    </source>
</evidence>
<dbReference type="RefSeq" id="WP_200761686.1">
    <property type="nucleotide sequence ID" value="NZ_CP036425.1"/>
</dbReference>
<accession>A0A517YTM0</accession>
<keyword evidence="3" id="KW-1185">Reference proteome</keyword>
<organism evidence="2 3">
    <name type="scientific">Poriferisphaera corsica</name>
    <dbReference type="NCBI Taxonomy" id="2528020"/>
    <lineage>
        <taxon>Bacteria</taxon>
        <taxon>Pseudomonadati</taxon>
        <taxon>Planctomycetota</taxon>
        <taxon>Phycisphaerae</taxon>
        <taxon>Phycisphaerales</taxon>
        <taxon>Phycisphaeraceae</taxon>
        <taxon>Poriferisphaera</taxon>
    </lineage>
</organism>
<reference evidence="2 3" key="1">
    <citation type="submission" date="2019-02" db="EMBL/GenBank/DDBJ databases">
        <title>Deep-cultivation of Planctomycetes and their phenomic and genomic characterization uncovers novel biology.</title>
        <authorList>
            <person name="Wiegand S."/>
            <person name="Jogler M."/>
            <person name="Boedeker C."/>
            <person name="Pinto D."/>
            <person name="Vollmers J."/>
            <person name="Rivas-Marin E."/>
            <person name="Kohn T."/>
            <person name="Peeters S.H."/>
            <person name="Heuer A."/>
            <person name="Rast P."/>
            <person name="Oberbeckmann S."/>
            <person name="Bunk B."/>
            <person name="Jeske O."/>
            <person name="Meyerdierks A."/>
            <person name="Storesund J.E."/>
            <person name="Kallscheuer N."/>
            <person name="Luecker S."/>
            <person name="Lage O.M."/>
            <person name="Pohl T."/>
            <person name="Merkel B.J."/>
            <person name="Hornburger P."/>
            <person name="Mueller R.-W."/>
            <person name="Bruemmer F."/>
            <person name="Labrenz M."/>
            <person name="Spormann A.M."/>
            <person name="Op den Camp H."/>
            <person name="Overmann J."/>
            <person name="Amann R."/>
            <person name="Jetten M.S.M."/>
            <person name="Mascher T."/>
            <person name="Medema M.H."/>
            <person name="Devos D.P."/>
            <person name="Kaster A.-K."/>
            <person name="Ovreas L."/>
            <person name="Rohde M."/>
            <person name="Galperin M.Y."/>
            <person name="Jogler C."/>
        </authorList>
    </citation>
    <scope>NUCLEOTIDE SEQUENCE [LARGE SCALE GENOMIC DNA]</scope>
    <source>
        <strain evidence="2 3">KS4</strain>
    </source>
</reference>
<proteinExistence type="predicted"/>
<evidence type="ECO:0000256" key="1">
    <source>
        <dbReference type="SAM" id="Phobius"/>
    </source>
</evidence>
<keyword evidence="1" id="KW-0472">Membrane</keyword>
<protein>
    <submittedName>
        <fullName evidence="2">Uncharacterized protein</fullName>
    </submittedName>
</protein>
<dbReference type="KEGG" id="pcor:KS4_16180"/>
<keyword evidence="1" id="KW-1133">Transmembrane helix</keyword>
<feature type="transmembrane region" description="Helical" evidence="1">
    <location>
        <begin position="26"/>
        <end position="46"/>
    </location>
</feature>